<dbReference type="EMBL" id="JAAIUW010000004">
    <property type="protein sequence ID" value="KAF7835811.1"/>
    <property type="molecule type" value="Genomic_DNA"/>
</dbReference>
<gene>
    <name evidence="2" type="ORF">G2W53_010670</name>
</gene>
<accession>A0A835C9Q4</accession>
<keyword evidence="3" id="KW-1185">Reference proteome</keyword>
<dbReference type="PANTHER" id="PTHR32166">
    <property type="entry name" value="OSJNBA0013A04.12 PROTEIN"/>
    <property type="match status" value="1"/>
</dbReference>
<name>A0A835C9Q4_9FABA</name>
<dbReference type="InterPro" id="IPR007021">
    <property type="entry name" value="DUF659"/>
</dbReference>
<dbReference type="Pfam" id="PF04937">
    <property type="entry name" value="DUF659"/>
    <property type="match status" value="1"/>
</dbReference>
<evidence type="ECO:0000259" key="1">
    <source>
        <dbReference type="Pfam" id="PF04937"/>
    </source>
</evidence>
<proteinExistence type="predicted"/>
<reference evidence="2" key="1">
    <citation type="submission" date="2020-09" db="EMBL/GenBank/DDBJ databases">
        <title>Genome-Enabled Discovery of Anthraquinone Biosynthesis in Senna tora.</title>
        <authorList>
            <person name="Kang S.-H."/>
            <person name="Pandey R.P."/>
            <person name="Lee C.-M."/>
            <person name="Sim J.-S."/>
            <person name="Jeong J.-T."/>
            <person name="Choi B.-S."/>
            <person name="Jung M."/>
            <person name="Ginzburg D."/>
            <person name="Zhao K."/>
            <person name="Won S.Y."/>
            <person name="Oh T.-J."/>
            <person name="Yu Y."/>
            <person name="Kim N.-H."/>
            <person name="Lee O.R."/>
            <person name="Lee T.-H."/>
            <person name="Bashyal P."/>
            <person name="Kim T.-S."/>
            <person name="Lee W.-H."/>
            <person name="Kawkins C."/>
            <person name="Kim C.-K."/>
            <person name="Kim J.S."/>
            <person name="Ahn B.O."/>
            <person name="Rhee S.Y."/>
            <person name="Sohng J.K."/>
        </authorList>
    </citation>
    <scope>NUCLEOTIDE SEQUENCE</scope>
    <source>
        <tissue evidence="2">Leaf</tissue>
    </source>
</reference>
<dbReference type="AlphaFoldDB" id="A0A835C9Q4"/>
<evidence type="ECO:0000313" key="3">
    <source>
        <dbReference type="Proteomes" id="UP000634136"/>
    </source>
</evidence>
<sequence length="241" mass="28016">MAGTKENVELCINVSDEVRAQLLQVVINAKELAEQKKRQEIYVGDDDEGNRQSEVPESVMNVLKNSKEFTKMCEMTGKYGQGFKPPSYHDFREKYLKIEKNNIEQILDEFKEEWKRVVEKVGEENVIQIVIDNAANYKVAGQKLMEKRKHLYWTPCAAHCIDLMLEDFEKHIPMHKDTISTGRRITTYIYGRTMLISMLKNFTKGRDFIRPVVTRFATSYLTLACLNEHKGALMTMFCSKE</sequence>
<dbReference type="OrthoDB" id="1935289at2759"/>
<organism evidence="2 3">
    <name type="scientific">Senna tora</name>
    <dbReference type="NCBI Taxonomy" id="362788"/>
    <lineage>
        <taxon>Eukaryota</taxon>
        <taxon>Viridiplantae</taxon>
        <taxon>Streptophyta</taxon>
        <taxon>Embryophyta</taxon>
        <taxon>Tracheophyta</taxon>
        <taxon>Spermatophyta</taxon>
        <taxon>Magnoliopsida</taxon>
        <taxon>eudicotyledons</taxon>
        <taxon>Gunneridae</taxon>
        <taxon>Pentapetalae</taxon>
        <taxon>rosids</taxon>
        <taxon>fabids</taxon>
        <taxon>Fabales</taxon>
        <taxon>Fabaceae</taxon>
        <taxon>Caesalpinioideae</taxon>
        <taxon>Cassia clade</taxon>
        <taxon>Senna</taxon>
    </lineage>
</organism>
<dbReference type="PANTHER" id="PTHR32166:SF122">
    <property type="entry name" value="OS09G0499600 PROTEIN"/>
    <property type="match status" value="1"/>
</dbReference>
<dbReference type="Proteomes" id="UP000634136">
    <property type="component" value="Unassembled WGS sequence"/>
</dbReference>
<feature type="domain" description="DUF659" evidence="1">
    <location>
        <begin position="116"/>
        <end position="185"/>
    </location>
</feature>
<dbReference type="InterPro" id="IPR012337">
    <property type="entry name" value="RNaseH-like_sf"/>
</dbReference>
<evidence type="ECO:0000313" key="2">
    <source>
        <dbReference type="EMBL" id="KAF7835811.1"/>
    </source>
</evidence>
<comment type="caution">
    <text evidence="2">The sequence shown here is derived from an EMBL/GenBank/DDBJ whole genome shotgun (WGS) entry which is preliminary data.</text>
</comment>
<protein>
    <recommendedName>
        <fullName evidence="1">DUF659 domain-containing protein</fullName>
    </recommendedName>
</protein>
<dbReference type="SUPFAM" id="SSF53098">
    <property type="entry name" value="Ribonuclease H-like"/>
    <property type="match status" value="1"/>
</dbReference>